<proteinExistence type="predicted"/>
<dbReference type="Proteomes" id="UP000887565">
    <property type="component" value="Unplaced"/>
</dbReference>
<reference evidence="3" key="1">
    <citation type="submission" date="2022-11" db="UniProtKB">
        <authorList>
            <consortium name="WormBaseParasite"/>
        </authorList>
    </citation>
    <scope>IDENTIFICATION</scope>
</reference>
<evidence type="ECO:0000313" key="3">
    <source>
        <dbReference type="WBParaSite" id="nRc.2.0.1.t11570-RA"/>
    </source>
</evidence>
<organism evidence="2 3">
    <name type="scientific">Romanomermis culicivorax</name>
    <name type="common">Nematode worm</name>
    <dbReference type="NCBI Taxonomy" id="13658"/>
    <lineage>
        <taxon>Eukaryota</taxon>
        <taxon>Metazoa</taxon>
        <taxon>Ecdysozoa</taxon>
        <taxon>Nematoda</taxon>
        <taxon>Enoplea</taxon>
        <taxon>Dorylaimia</taxon>
        <taxon>Mermithida</taxon>
        <taxon>Mermithoidea</taxon>
        <taxon>Mermithidae</taxon>
        <taxon>Romanomermis</taxon>
    </lineage>
</organism>
<dbReference type="AlphaFoldDB" id="A0A915IBM2"/>
<evidence type="ECO:0000313" key="2">
    <source>
        <dbReference type="Proteomes" id="UP000887565"/>
    </source>
</evidence>
<feature type="region of interest" description="Disordered" evidence="1">
    <location>
        <begin position="46"/>
        <end position="65"/>
    </location>
</feature>
<dbReference type="WBParaSite" id="nRc.2.0.1.t11570-RA">
    <property type="protein sequence ID" value="nRc.2.0.1.t11570-RA"/>
    <property type="gene ID" value="nRc.2.0.1.g11570"/>
</dbReference>
<keyword evidence="2" id="KW-1185">Reference proteome</keyword>
<sequence>MNELGSFLGDDLKDEKSISIKCQQGKCARPVEKVGSHLYVKTVAHTKSSAPDAKIQPQKTLPSKV</sequence>
<name>A0A915IBM2_ROMCU</name>
<protein>
    <submittedName>
        <fullName evidence="3">Uncharacterized protein</fullName>
    </submittedName>
</protein>
<evidence type="ECO:0000256" key="1">
    <source>
        <dbReference type="SAM" id="MobiDB-lite"/>
    </source>
</evidence>
<accession>A0A915IBM2</accession>